<evidence type="ECO:0000256" key="1">
    <source>
        <dbReference type="SAM" id="Phobius"/>
    </source>
</evidence>
<protein>
    <submittedName>
        <fullName evidence="2">Uncharacterized protein</fullName>
    </submittedName>
</protein>
<sequence>MSAHINALLPGVLGLFLLLSPLSWLTKASGGKEKQALAMARAVGALLLIAGVFQAFAFYMS</sequence>
<accession>A6G6U2</accession>
<proteinExistence type="predicted"/>
<reference evidence="2 3" key="1">
    <citation type="submission" date="2007-06" db="EMBL/GenBank/DDBJ databases">
        <authorList>
            <person name="Shimkets L."/>
            <person name="Ferriera S."/>
            <person name="Johnson J."/>
            <person name="Kravitz S."/>
            <person name="Beeson K."/>
            <person name="Sutton G."/>
            <person name="Rogers Y.-H."/>
            <person name="Friedman R."/>
            <person name="Frazier M."/>
            <person name="Venter J.C."/>
        </authorList>
    </citation>
    <scope>NUCLEOTIDE SEQUENCE [LARGE SCALE GENOMIC DNA]</scope>
    <source>
        <strain evidence="2 3">SIR-1</strain>
    </source>
</reference>
<dbReference type="RefSeq" id="WP_006972438.1">
    <property type="nucleotide sequence ID" value="NZ_ABCS01000031.1"/>
</dbReference>
<dbReference type="Proteomes" id="UP000005801">
    <property type="component" value="Unassembled WGS sequence"/>
</dbReference>
<evidence type="ECO:0000313" key="3">
    <source>
        <dbReference type="Proteomes" id="UP000005801"/>
    </source>
</evidence>
<keyword evidence="1" id="KW-0472">Membrane</keyword>
<dbReference type="EMBL" id="ABCS01000031">
    <property type="protein sequence ID" value="EDM78395.1"/>
    <property type="molecule type" value="Genomic_DNA"/>
</dbReference>
<feature type="transmembrane region" description="Helical" evidence="1">
    <location>
        <begin position="38"/>
        <end position="59"/>
    </location>
</feature>
<dbReference type="AlphaFoldDB" id="A6G6U2"/>
<keyword evidence="3" id="KW-1185">Reference proteome</keyword>
<name>A6G6U2_9BACT</name>
<keyword evidence="1" id="KW-0812">Transmembrane</keyword>
<gene>
    <name evidence="2" type="ORF">PPSIR1_06086</name>
</gene>
<comment type="caution">
    <text evidence="2">The sequence shown here is derived from an EMBL/GenBank/DDBJ whole genome shotgun (WGS) entry which is preliminary data.</text>
</comment>
<organism evidence="2 3">
    <name type="scientific">Plesiocystis pacifica SIR-1</name>
    <dbReference type="NCBI Taxonomy" id="391625"/>
    <lineage>
        <taxon>Bacteria</taxon>
        <taxon>Pseudomonadati</taxon>
        <taxon>Myxococcota</taxon>
        <taxon>Polyangia</taxon>
        <taxon>Nannocystales</taxon>
        <taxon>Nannocystaceae</taxon>
        <taxon>Plesiocystis</taxon>
    </lineage>
</organism>
<evidence type="ECO:0000313" key="2">
    <source>
        <dbReference type="EMBL" id="EDM78395.1"/>
    </source>
</evidence>
<keyword evidence="1" id="KW-1133">Transmembrane helix</keyword>
<dbReference type="STRING" id="391625.PPSIR1_06086"/>